<dbReference type="PANTHER" id="PTHR46417">
    <property type="entry name" value="TRNA (GUANINE-N(1)-)-METHYLTRANSFERASE"/>
    <property type="match status" value="1"/>
</dbReference>
<evidence type="ECO:0000256" key="1">
    <source>
        <dbReference type="ARBA" id="ARBA00002634"/>
    </source>
</evidence>
<evidence type="ECO:0000256" key="11">
    <source>
        <dbReference type="ARBA" id="ARBA00022694"/>
    </source>
</evidence>
<evidence type="ECO:0000256" key="14">
    <source>
        <dbReference type="ARBA" id="ARBA00047783"/>
    </source>
</evidence>
<evidence type="ECO:0000256" key="12">
    <source>
        <dbReference type="ARBA" id="ARBA00029736"/>
    </source>
</evidence>
<dbReference type="EC" id="2.1.1.228" evidence="5 15"/>
<evidence type="ECO:0000256" key="2">
    <source>
        <dbReference type="ARBA" id="ARBA00004496"/>
    </source>
</evidence>
<dbReference type="OrthoDB" id="9807416at2"/>
<dbReference type="NCBIfam" id="NF000648">
    <property type="entry name" value="PRK00026.1"/>
    <property type="match status" value="1"/>
</dbReference>
<dbReference type="InterPro" id="IPR002649">
    <property type="entry name" value="tRNA_m1G_MeTrfase_TrmD"/>
</dbReference>
<evidence type="ECO:0000256" key="3">
    <source>
        <dbReference type="ARBA" id="ARBA00007630"/>
    </source>
</evidence>
<evidence type="ECO:0000256" key="6">
    <source>
        <dbReference type="ARBA" id="ARBA00014679"/>
    </source>
</evidence>
<feature type="domain" description="tRNA methyltransferase TRMD/TRM10-type" evidence="18">
    <location>
        <begin position="1"/>
        <end position="227"/>
    </location>
</feature>
<dbReference type="GO" id="GO:0005829">
    <property type="term" value="C:cytosol"/>
    <property type="evidence" value="ECO:0007669"/>
    <property type="project" value="TreeGrafter"/>
</dbReference>
<dbReference type="Gene3D" id="3.40.1280.10">
    <property type="match status" value="1"/>
</dbReference>
<evidence type="ECO:0000256" key="9">
    <source>
        <dbReference type="ARBA" id="ARBA00022679"/>
    </source>
</evidence>
<dbReference type="KEGG" id="ccun:CCUN_0868"/>
<reference evidence="19 20" key="1">
    <citation type="submission" date="2017-04" db="EMBL/GenBank/DDBJ databases">
        <title>Complete genome sequence of the Campylobacter cuniculorum type strain LMG24588.</title>
        <authorList>
            <person name="Miller W.G."/>
            <person name="Yee E."/>
            <person name="Revez J."/>
            <person name="Bono J.L."/>
            <person name="Rossi M."/>
        </authorList>
    </citation>
    <scope>NUCLEOTIDE SEQUENCE [LARGE SCALE GENOMIC DNA]</scope>
    <source>
        <strain evidence="19 20">LMG 24588</strain>
    </source>
</reference>
<evidence type="ECO:0000256" key="4">
    <source>
        <dbReference type="ARBA" id="ARBA00011738"/>
    </source>
</evidence>
<evidence type="ECO:0000256" key="15">
    <source>
        <dbReference type="HAMAP-Rule" id="MF_00605"/>
    </source>
</evidence>
<evidence type="ECO:0000256" key="16">
    <source>
        <dbReference type="PIRSR" id="PIRSR000386-1"/>
    </source>
</evidence>
<feature type="binding site" evidence="15 16">
    <location>
        <position position="112"/>
    </location>
    <ligand>
        <name>S-adenosyl-L-methionine</name>
        <dbReference type="ChEBI" id="CHEBI:59789"/>
    </ligand>
</feature>
<dbReference type="GO" id="GO:0052906">
    <property type="term" value="F:tRNA (guanine(37)-N1)-methyltransferase activity"/>
    <property type="evidence" value="ECO:0007669"/>
    <property type="project" value="UniProtKB-UniRule"/>
</dbReference>
<keyword evidence="9 15" id="KW-0808">Transferase</keyword>
<dbReference type="Pfam" id="PF01746">
    <property type="entry name" value="tRNA_m1G_MT"/>
    <property type="match status" value="1"/>
</dbReference>
<evidence type="ECO:0000256" key="7">
    <source>
        <dbReference type="ARBA" id="ARBA00022490"/>
    </source>
</evidence>
<dbReference type="GO" id="GO:0002939">
    <property type="term" value="P:tRNA N1-guanine methylation"/>
    <property type="evidence" value="ECO:0007669"/>
    <property type="project" value="TreeGrafter"/>
</dbReference>
<dbReference type="CDD" id="cd18080">
    <property type="entry name" value="TrmD-like"/>
    <property type="match status" value="1"/>
</dbReference>
<proteinExistence type="inferred from homology"/>
<dbReference type="EMBL" id="CP020867">
    <property type="protein sequence ID" value="ARJ56479.1"/>
    <property type="molecule type" value="Genomic_DNA"/>
</dbReference>
<accession>A0A1W6BWJ0</accession>
<dbReference type="Proteomes" id="UP000192902">
    <property type="component" value="Chromosome"/>
</dbReference>
<dbReference type="Gene3D" id="1.10.1270.20">
    <property type="entry name" value="tRNA(m1g37)methyltransferase, domain 2"/>
    <property type="match status" value="1"/>
</dbReference>
<comment type="function">
    <text evidence="1 15 17">Specifically methylates guanosine-37 in various tRNAs.</text>
</comment>
<keyword evidence="11 15" id="KW-0819">tRNA processing</keyword>
<protein>
    <recommendedName>
        <fullName evidence="6 15">tRNA (guanine-N(1)-)-methyltransferase</fullName>
        <ecNumber evidence="5 15">2.1.1.228</ecNumber>
    </recommendedName>
    <alternativeName>
        <fullName evidence="12 15">M1G-methyltransferase</fullName>
    </alternativeName>
    <alternativeName>
        <fullName evidence="13 15">tRNA [GM37] methyltransferase</fullName>
    </alternativeName>
</protein>
<dbReference type="NCBIfam" id="TIGR00088">
    <property type="entry name" value="trmD"/>
    <property type="match status" value="1"/>
</dbReference>
<dbReference type="InterPro" id="IPR029026">
    <property type="entry name" value="tRNA_m1G_MTases_N"/>
</dbReference>
<dbReference type="SUPFAM" id="SSF75217">
    <property type="entry name" value="alpha/beta knot"/>
    <property type="match status" value="1"/>
</dbReference>
<keyword evidence="7 15" id="KW-0963">Cytoplasm</keyword>
<evidence type="ECO:0000256" key="10">
    <source>
        <dbReference type="ARBA" id="ARBA00022691"/>
    </source>
</evidence>
<evidence type="ECO:0000313" key="19">
    <source>
        <dbReference type="EMBL" id="ARJ56479.1"/>
    </source>
</evidence>
<comment type="catalytic activity">
    <reaction evidence="14 15 17">
        <text>guanosine(37) in tRNA + S-adenosyl-L-methionine = N(1)-methylguanosine(37) in tRNA + S-adenosyl-L-homocysteine + H(+)</text>
        <dbReference type="Rhea" id="RHEA:36899"/>
        <dbReference type="Rhea" id="RHEA-COMP:10145"/>
        <dbReference type="Rhea" id="RHEA-COMP:10147"/>
        <dbReference type="ChEBI" id="CHEBI:15378"/>
        <dbReference type="ChEBI" id="CHEBI:57856"/>
        <dbReference type="ChEBI" id="CHEBI:59789"/>
        <dbReference type="ChEBI" id="CHEBI:73542"/>
        <dbReference type="ChEBI" id="CHEBI:74269"/>
        <dbReference type="EC" id="2.1.1.228"/>
    </reaction>
</comment>
<comment type="similarity">
    <text evidence="3 15 17">Belongs to the RNA methyltransferase TrmD family.</text>
</comment>
<dbReference type="PIRSF" id="PIRSF000386">
    <property type="entry name" value="tRNA_mtase"/>
    <property type="match status" value="1"/>
</dbReference>
<comment type="subunit">
    <text evidence="4 15 17">Homodimer.</text>
</comment>
<evidence type="ECO:0000256" key="17">
    <source>
        <dbReference type="RuleBase" id="RU003464"/>
    </source>
</evidence>
<evidence type="ECO:0000256" key="8">
    <source>
        <dbReference type="ARBA" id="ARBA00022603"/>
    </source>
</evidence>
<name>A0A1W6BWJ0_9BACT</name>
<feature type="binding site" evidence="15 16">
    <location>
        <begin position="132"/>
        <end position="137"/>
    </location>
    <ligand>
        <name>S-adenosyl-L-methionine</name>
        <dbReference type="ChEBI" id="CHEBI:59789"/>
    </ligand>
</feature>
<dbReference type="InterPro" id="IPR016009">
    <property type="entry name" value="tRNA_MeTrfase_TRMD/TRM10"/>
</dbReference>
<keyword evidence="10 15" id="KW-0949">S-adenosyl-L-methionine</keyword>
<organism evidence="19 20">
    <name type="scientific">Campylobacter cuniculorum DSM 23162 = LMG 24588</name>
    <dbReference type="NCBI Taxonomy" id="1121267"/>
    <lineage>
        <taxon>Bacteria</taxon>
        <taxon>Pseudomonadati</taxon>
        <taxon>Campylobacterota</taxon>
        <taxon>Epsilonproteobacteria</taxon>
        <taxon>Campylobacterales</taxon>
        <taxon>Campylobacteraceae</taxon>
        <taxon>Campylobacter</taxon>
    </lineage>
</organism>
<dbReference type="InterPro" id="IPR029028">
    <property type="entry name" value="Alpha/beta_knot_MTases"/>
</dbReference>
<dbReference type="RefSeq" id="WP_027306484.1">
    <property type="nucleotide sequence ID" value="NZ_CP020867.1"/>
</dbReference>
<dbReference type="PANTHER" id="PTHR46417:SF1">
    <property type="entry name" value="TRNA (GUANINE-N(1)-)-METHYLTRANSFERASE"/>
    <property type="match status" value="1"/>
</dbReference>
<gene>
    <name evidence="15 19" type="primary">trmD</name>
    <name evidence="19" type="ORF">CCUN_0868</name>
</gene>
<evidence type="ECO:0000256" key="13">
    <source>
        <dbReference type="ARBA" id="ARBA00033392"/>
    </source>
</evidence>
<dbReference type="HAMAP" id="MF_00605">
    <property type="entry name" value="TrmD"/>
    <property type="match status" value="1"/>
</dbReference>
<sequence length="241" mass="27746">MKFSFVSLFPHLIEFYFEDSILAKARKKGIFELDFYNPRDFSTHAYKKLDDYKIGGGAGLLIQAQPLFETLETIQKLHTNVHFIFLTPSAKNFNQKDAKRLSKKEHIVFVCGRYEGIDERVLENFANELFSIGDFILTGGELPALVLCDAILRNVEGVLGNVKSLEEESFESYLLEAPSFTKPFVFSKNFKKFVAPSVFLKGNHAKINAFKSTLALCKTKFFRPDLFLEHKRKNLKDFYEK</sequence>
<comment type="subcellular location">
    <subcellularLocation>
        <location evidence="2 15 17">Cytoplasm</location>
    </subcellularLocation>
</comment>
<dbReference type="AlphaFoldDB" id="A0A1W6BWJ0"/>
<dbReference type="InterPro" id="IPR023148">
    <property type="entry name" value="tRNA_m1G_MeTrfase_C_sf"/>
</dbReference>
<keyword evidence="8 15" id="KW-0489">Methyltransferase</keyword>
<evidence type="ECO:0000259" key="18">
    <source>
        <dbReference type="Pfam" id="PF01746"/>
    </source>
</evidence>
<evidence type="ECO:0000256" key="5">
    <source>
        <dbReference type="ARBA" id="ARBA00012807"/>
    </source>
</evidence>
<dbReference type="STRING" id="1121267.CCUN_0868"/>
<dbReference type="eggNOG" id="COG0336">
    <property type="taxonomic scope" value="Bacteria"/>
</dbReference>
<evidence type="ECO:0000313" key="20">
    <source>
        <dbReference type="Proteomes" id="UP000192902"/>
    </source>
</evidence>